<evidence type="ECO:0000313" key="4">
    <source>
        <dbReference type="Proteomes" id="UP000250235"/>
    </source>
</evidence>
<protein>
    <submittedName>
        <fullName evidence="3">Uncharacterized protein</fullName>
    </submittedName>
</protein>
<keyword evidence="2" id="KW-1133">Transmembrane helix</keyword>
<reference evidence="3 4" key="1">
    <citation type="journal article" date="2015" name="Proc. Natl. Acad. Sci. U.S.A.">
        <title>The resurrection genome of Boea hygrometrica: A blueprint for survival of dehydration.</title>
        <authorList>
            <person name="Xiao L."/>
            <person name="Yang G."/>
            <person name="Zhang L."/>
            <person name="Yang X."/>
            <person name="Zhao S."/>
            <person name="Ji Z."/>
            <person name="Zhou Q."/>
            <person name="Hu M."/>
            <person name="Wang Y."/>
            <person name="Chen M."/>
            <person name="Xu Y."/>
            <person name="Jin H."/>
            <person name="Xiao X."/>
            <person name="Hu G."/>
            <person name="Bao F."/>
            <person name="Hu Y."/>
            <person name="Wan P."/>
            <person name="Li L."/>
            <person name="Deng X."/>
            <person name="Kuang T."/>
            <person name="Xiang C."/>
            <person name="Zhu J.K."/>
            <person name="Oliver M.J."/>
            <person name="He Y."/>
        </authorList>
    </citation>
    <scope>NUCLEOTIDE SEQUENCE [LARGE SCALE GENOMIC DNA]</scope>
    <source>
        <strain evidence="4">cv. XS01</strain>
    </source>
</reference>
<feature type="compositionally biased region" description="Low complexity" evidence="1">
    <location>
        <begin position="196"/>
        <end position="209"/>
    </location>
</feature>
<gene>
    <name evidence="3" type="ORF">F511_38653</name>
</gene>
<accession>A0A2Z7B0A0</accession>
<name>A0A2Z7B0A0_9LAMI</name>
<dbReference type="Proteomes" id="UP000250235">
    <property type="component" value="Unassembled WGS sequence"/>
</dbReference>
<feature type="compositionally biased region" description="Low complexity" evidence="1">
    <location>
        <begin position="172"/>
        <end position="181"/>
    </location>
</feature>
<evidence type="ECO:0000256" key="2">
    <source>
        <dbReference type="SAM" id="Phobius"/>
    </source>
</evidence>
<dbReference type="EMBL" id="KV010704">
    <property type="protein sequence ID" value="KZV27036.1"/>
    <property type="molecule type" value="Genomic_DNA"/>
</dbReference>
<proteinExistence type="predicted"/>
<feature type="transmembrane region" description="Helical" evidence="2">
    <location>
        <begin position="53"/>
        <end position="74"/>
    </location>
</feature>
<feature type="region of interest" description="Disordered" evidence="1">
    <location>
        <begin position="162"/>
        <end position="209"/>
    </location>
</feature>
<feature type="compositionally biased region" description="Basic residues" evidence="1">
    <location>
        <begin position="182"/>
        <end position="195"/>
    </location>
</feature>
<evidence type="ECO:0000256" key="1">
    <source>
        <dbReference type="SAM" id="MobiDB-lite"/>
    </source>
</evidence>
<evidence type="ECO:0000313" key="3">
    <source>
        <dbReference type="EMBL" id="KZV27036.1"/>
    </source>
</evidence>
<keyword evidence="4" id="KW-1185">Reference proteome</keyword>
<keyword evidence="2" id="KW-0812">Transmembrane</keyword>
<keyword evidence="2" id="KW-0472">Membrane</keyword>
<sequence>MISSSSSHVVHSIKDSVFKLSAGAPAHTWALAHRVHQLPPECTSSRLLHMLSLFLFCLVHLFMMFIVSLMYIAFEQIYPLDTTSTLRIFPDSESCRYTLATIHRTLSSPIADGRQLRLKCEICVARDCFVGACFEDERVTPVYLITLLGSVSRYERRVEVEGRFRKNPKPPQQQVAQQSGQHRFRPRGHQFKKKSGSSSSVSGSSSNDSSYKVEFCGQCGGKHPMTQCVGVQASVSSSAYIIDTMTSRLLPQASSTDMMTSALLIPASSNRYADVITTDTSSCAPADFFISFKQQC</sequence>
<organism evidence="3 4">
    <name type="scientific">Dorcoceras hygrometricum</name>
    <dbReference type="NCBI Taxonomy" id="472368"/>
    <lineage>
        <taxon>Eukaryota</taxon>
        <taxon>Viridiplantae</taxon>
        <taxon>Streptophyta</taxon>
        <taxon>Embryophyta</taxon>
        <taxon>Tracheophyta</taxon>
        <taxon>Spermatophyta</taxon>
        <taxon>Magnoliopsida</taxon>
        <taxon>eudicotyledons</taxon>
        <taxon>Gunneridae</taxon>
        <taxon>Pentapetalae</taxon>
        <taxon>asterids</taxon>
        <taxon>lamiids</taxon>
        <taxon>Lamiales</taxon>
        <taxon>Gesneriaceae</taxon>
        <taxon>Didymocarpoideae</taxon>
        <taxon>Trichosporeae</taxon>
        <taxon>Loxocarpinae</taxon>
        <taxon>Dorcoceras</taxon>
    </lineage>
</organism>
<dbReference type="AlphaFoldDB" id="A0A2Z7B0A0"/>